<dbReference type="InterPro" id="IPR017871">
    <property type="entry name" value="ABC_transporter-like_CS"/>
</dbReference>
<gene>
    <name evidence="7" type="ORF">HD598_000817</name>
</gene>
<evidence type="ECO:0000256" key="2">
    <source>
        <dbReference type="ARBA" id="ARBA00022448"/>
    </source>
</evidence>
<feature type="domain" description="ABC transporter" evidence="6">
    <location>
        <begin position="59"/>
        <end position="280"/>
    </location>
</feature>
<dbReference type="InterPro" id="IPR003439">
    <property type="entry name" value="ABC_transporter-like_ATP-bd"/>
</dbReference>
<evidence type="ECO:0000256" key="3">
    <source>
        <dbReference type="ARBA" id="ARBA00022741"/>
    </source>
</evidence>
<comment type="similarity">
    <text evidence="1">Belongs to the ABC transporter superfamily.</text>
</comment>
<dbReference type="CDD" id="cd03220">
    <property type="entry name" value="ABC_KpsT_Wzt"/>
    <property type="match status" value="1"/>
</dbReference>
<dbReference type="PROSITE" id="PS00211">
    <property type="entry name" value="ABC_TRANSPORTER_1"/>
    <property type="match status" value="1"/>
</dbReference>
<evidence type="ECO:0000256" key="5">
    <source>
        <dbReference type="SAM" id="MobiDB-lite"/>
    </source>
</evidence>
<dbReference type="InterPro" id="IPR050683">
    <property type="entry name" value="Bact_Polysacc_Export_ATP-bd"/>
</dbReference>
<dbReference type="RefSeq" id="WP_260170485.1">
    <property type="nucleotide sequence ID" value="NZ_BAAARH010000003.1"/>
</dbReference>
<evidence type="ECO:0000256" key="4">
    <source>
        <dbReference type="ARBA" id="ARBA00022840"/>
    </source>
</evidence>
<reference evidence="7 8" key="1">
    <citation type="submission" date="2020-08" db="EMBL/GenBank/DDBJ databases">
        <title>Sequencing the genomes of 1000 actinobacteria strains.</title>
        <authorList>
            <person name="Klenk H.-P."/>
        </authorList>
    </citation>
    <scope>NUCLEOTIDE SEQUENCE [LARGE SCALE GENOMIC DNA]</scope>
    <source>
        <strain evidence="7 8">DSM 105783</strain>
    </source>
</reference>
<accession>A0A7W8TSK5</accession>
<dbReference type="SMART" id="SM00382">
    <property type="entry name" value="AAA"/>
    <property type="match status" value="1"/>
</dbReference>
<protein>
    <submittedName>
        <fullName evidence="7">Teichoic acid transport system ATP-binding protein</fullName>
    </submittedName>
</protein>
<sequence>MATTPELIDDNEGSEDPDESPTPVTRSTVPAVILDNVSMTYAVESNSGASAESQSGLHVAVGRMLTRKKPKVMVEALKPMTLDFYKGESVGIIGRNGSGKSTLSKILCGQVAPTGGQVLAKSTPIMLGVNAALMGDLSGDQNIYLGCLAMGMSLQEIKEKFDSIVELSGLEDAVYLPMKTYSSGMSARLRFAIATAIDPEIIVIDEALNTGDAQFKERTKHRMDQLRENAGLVFLVSHNMSTIKSMCTRVIWLDRGELLMDGDPETVLAAYRKYTWNLARDRKARLEELREIARQSLDDITVNLVNTP</sequence>
<dbReference type="Proteomes" id="UP000580797">
    <property type="component" value="Unassembled WGS sequence"/>
</dbReference>
<dbReference type="InterPro" id="IPR003593">
    <property type="entry name" value="AAA+_ATPase"/>
</dbReference>
<dbReference type="InterPro" id="IPR027417">
    <property type="entry name" value="P-loop_NTPase"/>
</dbReference>
<feature type="region of interest" description="Disordered" evidence="5">
    <location>
        <begin position="1"/>
        <end position="28"/>
    </location>
</feature>
<organism evidence="7 8">
    <name type="scientific">Neomicrococcus aestuarii</name>
    <dbReference type="NCBI Taxonomy" id="556325"/>
    <lineage>
        <taxon>Bacteria</taxon>
        <taxon>Bacillati</taxon>
        <taxon>Actinomycetota</taxon>
        <taxon>Actinomycetes</taxon>
        <taxon>Micrococcales</taxon>
        <taxon>Micrococcaceae</taxon>
        <taxon>Neomicrococcus</taxon>
    </lineage>
</organism>
<feature type="compositionally biased region" description="Acidic residues" evidence="5">
    <location>
        <begin position="7"/>
        <end position="19"/>
    </location>
</feature>
<keyword evidence="2" id="KW-0813">Transport</keyword>
<dbReference type="Gene3D" id="3.40.50.300">
    <property type="entry name" value="P-loop containing nucleotide triphosphate hydrolases"/>
    <property type="match status" value="1"/>
</dbReference>
<dbReference type="AlphaFoldDB" id="A0A7W8TSK5"/>
<comment type="caution">
    <text evidence="7">The sequence shown here is derived from an EMBL/GenBank/DDBJ whole genome shotgun (WGS) entry which is preliminary data.</text>
</comment>
<dbReference type="PROSITE" id="PS50893">
    <property type="entry name" value="ABC_TRANSPORTER_2"/>
    <property type="match status" value="1"/>
</dbReference>
<dbReference type="PANTHER" id="PTHR46743">
    <property type="entry name" value="TEICHOIC ACIDS EXPORT ATP-BINDING PROTEIN TAGH"/>
    <property type="match status" value="1"/>
</dbReference>
<proteinExistence type="inferred from homology"/>
<evidence type="ECO:0000313" key="8">
    <source>
        <dbReference type="Proteomes" id="UP000580797"/>
    </source>
</evidence>
<dbReference type="Pfam" id="PF00005">
    <property type="entry name" value="ABC_tran"/>
    <property type="match status" value="1"/>
</dbReference>
<dbReference type="GO" id="GO:0005524">
    <property type="term" value="F:ATP binding"/>
    <property type="evidence" value="ECO:0007669"/>
    <property type="project" value="UniProtKB-KW"/>
</dbReference>
<dbReference type="GO" id="GO:0016020">
    <property type="term" value="C:membrane"/>
    <property type="evidence" value="ECO:0007669"/>
    <property type="project" value="InterPro"/>
</dbReference>
<evidence type="ECO:0000256" key="1">
    <source>
        <dbReference type="ARBA" id="ARBA00005417"/>
    </source>
</evidence>
<keyword evidence="4 7" id="KW-0067">ATP-binding</keyword>
<dbReference type="GO" id="GO:0016887">
    <property type="term" value="F:ATP hydrolysis activity"/>
    <property type="evidence" value="ECO:0007669"/>
    <property type="project" value="InterPro"/>
</dbReference>
<keyword evidence="3" id="KW-0547">Nucleotide-binding</keyword>
<evidence type="ECO:0000259" key="6">
    <source>
        <dbReference type="PROSITE" id="PS50893"/>
    </source>
</evidence>
<dbReference type="SUPFAM" id="SSF52540">
    <property type="entry name" value="P-loop containing nucleoside triphosphate hydrolases"/>
    <property type="match status" value="1"/>
</dbReference>
<dbReference type="GO" id="GO:0140359">
    <property type="term" value="F:ABC-type transporter activity"/>
    <property type="evidence" value="ECO:0007669"/>
    <property type="project" value="InterPro"/>
</dbReference>
<dbReference type="EMBL" id="JACHDR010000001">
    <property type="protein sequence ID" value="MBB5512130.1"/>
    <property type="molecule type" value="Genomic_DNA"/>
</dbReference>
<dbReference type="PANTHER" id="PTHR46743:SF2">
    <property type="entry name" value="TEICHOIC ACIDS EXPORT ATP-BINDING PROTEIN TAGH"/>
    <property type="match status" value="1"/>
</dbReference>
<evidence type="ECO:0000313" key="7">
    <source>
        <dbReference type="EMBL" id="MBB5512130.1"/>
    </source>
</evidence>
<name>A0A7W8TSK5_9MICC</name>
<dbReference type="InterPro" id="IPR015860">
    <property type="entry name" value="ABC_transpr_TagH-like"/>
</dbReference>